<feature type="transmembrane region" description="Helical" evidence="1">
    <location>
        <begin position="12"/>
        <end position="33"/>
    </location>
</feature>
<name>A0A1M7YY64_9VIBR</name>
<dbReference type="InterPro" id="IPR038072">
    <property type="entry name" value="GspK_central_sf"/>
</dbReference>
<keyword evidence="1" id="KW-1133">Transmembrane helix</keyword>
<protein>
    <recommendedName>
        <fullName evidence="4">Type II secretion system protein K</fullName>
    </recommendedName>
</protein>
<accession>A0A1M7YY64</accession>
<reference evidence="3" key="1">
    <citation type="submission" date="2016-12" db="EMBL/GenBank/DDBJ databases">
        <authorList>
            <person name="Rodrigo-Torres L."/>
            <person name="Arahal R.D."/>
            <person name="Lucena T."/>
        </authorList>
    </citation>
    <scope>NUCLEOTIDE SEQUENCE [LARGE SCALE GENOMIC DNA]</scope>
</reference>
<keyword evidence="1" id="KW-0472">Membrane</keyword>
<sequence>MLIKSGNIKQSGAILPLTLIILAVLTVLVGSLLSRGQEQADKTLRLNKQWQARLAINNAEQRVLFAMMVGDQLPGGYQLGETLLLTDSSNTKLSNNVWVSIQDHAGLVSLSFIDKSALTELIRSYIDGPDSIRIAQSVIDWQLPVKDAPFLFQGSEGQALPRNSPFRSLDELMLIPGITSQIYNGKRNLAEEENPDSDEKESSEWPKFGLRDLLSVRAAESDGINFSSVPDAILSRVYHVTPYNLDVLRRMKKRGNWTGVRRFLASNNISTGSADSVPSSFYTIRFQYQGIQARGIYRVLPRMLPTPRLIWYFPDNFRYFSQLK</sequence>
<evidence type="ECO:0008006" key="4">
    <source>
        <dbReference type="Google" id="ProtNLM"/>
    </source>
</evidence>
<dbReference type="STRING" id="1117707.VQ7734_03351"/>
<proteinExistence type="predicted"/>
<organism evidence="2 3">
    <name type="scientific">Vibrio quintilis</name>
    <dbReference type="NCBI Taxonomy" id="1117707"/>
    <lineage>
        <taxon>Bacteria</taxon>
        <taxon>Pseudomonadati</taxon>
        <taxon>Pseudomonadota</taxon>
        <taxon>Gammaproteobacteria</taxon>
        <taxon>Vibrionales</taxon>
        <taxon>Vibrionaceae</taxon>
        <taxon>Vibrio</taxon>
    </lineage>
</organism>
<evidence type="ECO:0000313" key="3">
    <source>
        <dbReference type="Proteomes" id="UP000184600"/>
    </source>
</evidence>
<gene>
    <name evidence="2" type="ORF">VQ7734_03351</name>
</gene>
<dbReference type="SUPFAM" id="SSF158544">
    <property type="entry name" value="GspK insert domain-like"/>
    <property type="match status" value="1"/>
</dbReference>
<dbReference type="EMBL" id="FRFG01000043">
    <property type="protein sequence ID" value="SHO57581.1"/>
    <property type="molecule type" value="Genomic_DNA"/>
</dbReference>
<dbReference type="AlphaFoldDB" id="A0A1M7YY64"/>
<keyword evidence="3" id="KW-1185">Reference proteome</keyword>
<keyword evidence="1" id="KW-0812">Transmembrane</keyword>
<evidence type="ECO:0000313" key="2">
    <source>
        <dbReference type="EMBL" id="SHO57581.1"/>
    </source>
</evidence>
<evidence type="ECO:0000256" key="1">
    <source>
        <dbReference type="SAM" id="Phobius"/>
    </source>
</evidence>
<dbReference type="Proteomes" id="UP000184600">
    <property type="component" value="Unassembled WGS sequence"/>
</dbReference>